<accession>A0A511ZKH6</accession>
<evidence type="ECO:0000313" key="2">
    <source>
        <dbReference type="Proteomes" id="UP000321558"/>
    </source>
</evidence>
<comment type="caution">
    <text evidence="1">The sequence shown here is derived from an EMBL/GenBank/DDBJ whole genome shotgun (WGS) entry which is preliminary data.</text>
</comment>
<dbReference type="OrthoDB" id="9847249at2"/>
<sequence>MKKIILVISILLVIVSFLLFYSVKKEYIGLVKILEVQNTDASYFLTFQIIDWGETVTVEIDSNFEFIDENSNRVSFNRGWDSIKVNEYYHVDVIKENGLKSLNGRKYTLKNMYLLENN</sequence>
<proteinExistence type="predicted"/>
<dbReference type="AlphaFoldDB" id="A0A511ZKH6"/>
<evidence type="ECO:0000313" key="1">
    <source>
        <dbReference type="EMBL" id="GEN87935.1"/>
    </source>
</evidence>
<dbReference type="EMBL" id="BJYM01000010">
    <property type="protein sequence ID" value="GEN87935.1"/>
    <property type="molecule type" value="Genomic_DNA"/>
</dbReference>
<reference evidence="1 2" key="1">
    <citation type="submission" date="2019-07" db="EMBL/GenBank/DDBJ databases">
        <title>Whole genome shotgun sequence of Oceanobacillus sojae NBRC 105379.</title>
        <authorList>
            <person name="Hosoyama A."/>
            <person name="Uohara A."/>
            <person name="Ohji S."/>
            <person name="Ichikawa N."/>
        </authorList>
    </citation>
    <scope>NUCLEOTIDE SEQUENCE [LARGE SCALE GENOMIC DNA]</scope>
    <source>
        <strain evidence="1 2">NBRC 105379</strain>
    </source>
</reference>
<organism evidence="1 2">
    <name type="scientific">Oceanobacillus sojae</name>
    <dbReference type="NCBI Taxonomy" id="582851"/>
    <lineage>
        <taxon>Bacteria</taxon>
        <taxon>Bacillati</taxon>
        <taxon>Bacillota</taxon>
        <taxon>Bacilli</taxon>
        <taxon>Bacillales</taxon>
        <taxon>Bacillaceae</taxon>
        <taxon>Oceanobacillus</taxon>
    </lineage>
</organism>
<dbReference type="Proteomes" id="UP000321558">
    <property type="component" value="Unassembled WGS sequence"/>
</dbReference>
<protein>
    <submittedName>
        <fullName evidence="1">Uncharacterized protein</fullName>
    </submittedName>
</protein>
<dbReference type="RefSeq" id="WP_147210882.1">
    <property type="nucleotide sequence ID" value="NZ_BJYM01000010.1"/>
</dbReference>
<gene>
    <name evidence="1" type="ORF">OSO01_26740</name>
</gene>
<keyword evidence="2" id="KW-1185">Reference proteome</keyword>
<name>A0A511ZKH6_9BACI</name>